<dbReference type="KEGG" id="mets:DK389_26620"/>
<reference evidence="4" key="1">
    <citation type="submission" date="2018-05" db="EMBL/GenBank/DDBJ databases">
        <title>Complete Genome Sequence of Methylobacterium sp. 17SD2-17.</title>
        <authorList>
            <person name="Srinivasan S."/>
        </authorList>
    </citation>
    <scope>NUCLEOTIDE SEQUENCE [LARGE SCALE GENOMIC DNA]</scope>
    <source>
        <strain evidence="4">17SD2-17</strain>
    </source>
</reference>
<feature type="region of interest" description="Disordered" evidence="1">
    <location>
        <begin position="96"/>
        <end position="124"/>
    </location>
</feature>
<evidence type="ECO:0000256" key="2">
    <source>
        <dbReference type="SAM" id="Phobius"/>
    </source>
</evidence>
<sequence length="124" mass="13460">MYEPVREIEREGGMNPVAITVMLGIAVGFLGLVVYALHIGPPWLLAVLALLVIAGFLRWGASVDPSVHATPEINAGGRGYRTWLCDLSHAAQIFLDDPERVHGPPRWGGGSHPRHTPARAPQRL</sequence>
<keyword evidence="2" id="KW-0472">Membrane</keyword>
<evidence type="ECO:0000313" key="3">
    <source>
        <dbReference type="EMBL" id="AWN43430.1"/>
    </source>
</evidence>
<gene>
    <name evidence="3" type="ORF">DK389_26620</name>
</gene>
<feature type="transmembrane region" description="Helical" evidence="2">
    <location>
        <begin position="43"/>
        <end position="61"/>
    </location>
</feature>
<evidence type="ECO:0000313" key="4">
    <source>
        <dbReference type="Proteomes" id="UP000245926"/>
    </source>
</evidence>
<protein>
    <submittedName>
        <fullName evidence="3">Uncharacterized protein</fullName>
    </submittedName>
</protein>
<keyword evidence="2" id="KW-1133">Transmembrane helix</keyword>
<dbReference type="Proteomes" id="UP000245926">
    <property type="component" value="Chromosome"/>
</dbReference>
<accession>A0A2U8WDA5</accession>
<dbReference type="AlphaFoldDB" id="A0A2U8WDA5"/>
<evidence type="ECO:0000256" key="1">
    <source>
        <dbReference type="SAM" id="MobiDB-lite"/>
    </source>
</evidence>
<keyword evidence="2" id="KW-0812">Transmembrane</keyword>
<organism evidence="3 4">
    <name type="scientific">Methylobacterium durans</name>
    <dbReference type="NCBI Taxonomy" id="2202825"/>
    <lineage>
        <taxon>Bacteria</taxon>
        <taxon>Pseudomonadati</taxon>
        <taxon>Pseudomonadota</taxon>
        <taxon>Alphaproteobacteria</taxon>
        <taxon>Hyphomicrobiales</taxon>
        <taxon>Methylobacteriaceae</taxon>
        <taxon>Methylobacterium</taxon>
    </lineage>
</organism>
<feature type="transmembrane region" description="Helical" evidence="2">
    <location>
        <begin position="12"/>
        <end position="37"/>
    </location>
</feature>
<dbReference type="EMBL" id="CP029550">
    <property type="protein sequence ID" value="AWN43430.1"/>
    <property type="molecule type" value="Genomic_DNA"/>
</dbReference>
<name>A0A2U8WDA5_9HYPH</name>
<proteinExistence type="predicted"/>
<keyword evidence="4" id="KW-1185">Reference proteome</keyword>